<dbReference type="PANTHER" id="PTHR42973:SF9">
    <property type="entry name" value="FAD-BINDING PCMH-TYPE DOMAIN-CONTAINING PROTEIN-RELATED"/>
    <property type="match status" value="1"/>
</dbReference>
<comment type="similarity">
    <text evidence="2">Belongs to the oxygen-dependent FAD-linked oxidoreductase family.</text>
</comment>
<dbReference type="InterPro" id="IPR050416">
    <property type="entry name" value="FAD-linked_Oxidoreductase"/>
</dbReference>
<evidence type="ECO:0000256" key="3">
    <source>
        <dbReference type="ARBA" id="ARBA00022630"/>
    </source>
</evidence>
<keyword evidence="4" id="KW-0274">FAD</keyword>
<dbReference type="PROSITE" id="PS51387">
    <property type="entry name" value="FAD_PCMH"/>
    <property type="match status" value="1"/>
</dbReference>
<keyword evidence="8" id="KW-1185">Reference proteome</keyword>
<dbReference type="InterPro" id="IPR036318">
    <property type="entry name" value="FAD-bd_PCMH-like_sf"/>
</dbReference>
<accession>A0ABR1LAL8</accession>
<dbReference type="InterPro" id="IPR006094">
    <property type="entry name" value="Oxid_FAD_bind_N"/>
</dbReference>
<sequence length="492" mass="55749">MGSISVEIPELETQRAELQSKLAPELSPGATISFPSSEEFESSNLRFTEYERPTYFAAVKPTCENDVIETVRFATSRKIGFSVRSGHHCVTTTMRKLQNGILIDMRPLNHMTFNAEKQQATVGGGVITDDFAQFLQGVGMEVTVGSCPTTGVIGVAFGAGLGRLQGKYGYLNDNMVSCKLLLADGSVVTASQESHSDLFWAIRGAGHNFAIALETTFKVYPQENGGLHHTWDLEYKLEQCEEVFETLNRVHETMPPELSIFVLWRRESAGGHKHLILVNLVWSGQEDAAAPWVQKFEALDPVLNSGKVSTTWAELPWTTYGGQNKALSRPEVWKYAPYKAMGAVSVKDFDLKTTRAFFESVKEMNEKWAGKGWFGAMFECLPHHRTRQFPDDYSAFPWRWGTNHHLMMTATPVSMEDREAFENHLDQWKRTFIKVSGYGRLQQYVNYGNTTSTMQDPPEALYGYEPWRLEKLRALKRLYDPDNVFCWYQPLL</sequence>
<dbReference type="PANTHER" id="PTHR42973">
    <property type="entry name" value="BINDING OXIDOREDUCTASE, PUTATIVE (AFU_ORTHOLOGUE AFUA_1G17690)-RELATED"/>
    <property type="match status" value="1"/>
</dbReference>
<dbReference type="InterPro" id="IPR016169">
    <property type="entry name" value="FAD-bd_PCMH_sub2"/>
</dbReference>
<dbReference type="Gene3D" id="3.40.462.20">
    <property type="match status" value="1"/>
</dbReference>
<dbReference type="InterPro" id="IPR016166">
    <property type="entry name" value="FAD-bd_PCMH"/>
</dbReference>
<dbReference type="GeneID" id="92036738"/>
<organism evidence="7 8">
    <name type="scientific">Phyllosticta citribraziliensis</name>
    <dbReference type="NCBI Taxonomy" id="989973"/>
    <lineage>
        <taxon>Eukaryota</taxon>
        <taxon>Fungi</taxon>
        <taxon>Dikarya</taxon>
        <taxon>Ascomycota</taxon>
        <taxon>Pezizomycotina</taxon>
        <taxon>Dothideomycetes</taxon>
        <taxon>Dothideomycetes incertae sedis</taxon>
        <taxon>Botryosphaeriales</taxon>
        <taxon>Phyllostictaceae</taxon>
        <taxon>Phyllosticta</taxon>
    </lineage>
</organism>
<reference evidence="7 8" key="1">
    <citation type="submission" date="2024-04" db="EMBL/GenBank/DDBJ databases">
        <title>Phyllosticta paracitricarpa is synonymous to the EU quarantine fungus P. citricarpa based on phylogenomic analyses.</title>
        <authorList>
            <consortium name="Lawrence Berkeley National Laboratory"/>
            <person name="Van ingen-buijs V.A."/>
            <person name="Van westerhoven A.C."/>
            <person name="Haridas S."/>
            <person name="Skiadas P."/>
            <person name="Martin F."/>
            <person name="Groenewald J.Z."/>
            <person name="Crous P.W."/>
            <person name="Seidl M.F."/>
        </authorList>
    </citation>
    <scope>NUCLEOTIDE SEQUENCE [LARGE SCALE GENOMIC DNA]</scope>
    <source>
        <strain evidence="7 8">CPC 17464</strain>
    </source>
</reference>
<gene>
    <name evidence="7" type="ORF">J3D65DRAFT_686643</name>
</gene>
<protein>
    <submittedName>
        <fullName evidence="7">FAD binding domain-containing protein</fullName>
    </submittedName>
</protein>
<dbReference type="EMBL" id="JBBPEH010000012">
    <property type="protein sequence ID" value="KAK7531678.1"/>
    <property type="molecule type" value="Genomic_DNA"/>
</dbReference>
<dbReference type="Proteomes" id="UP001360953">
    <property type="component" value="Unassembled WGS sequence"/>
</dbReference>
<dbReference type="InterPro" id="IPR016164">
    <property type="entry name" value="FAD-linked_Oxase-like_C"/>
</dbReference>
<dbReference type="Pfam" id="PF08031">
    <property type="entry name" value="BBE"/>
    <property type="match status" value="1"/>
</dbReference>
<evidence type="ECO:0000256" key="2">
    <source>
        <dbReference type="ARBA" id="ARBA00005466"/>
    </source>
</evidence>
<evidence type="ECO:0000259" key="6">
    <source>
        <dbReference type="PROSITE" id="PS51387"/>
    </source>
</evidence>
<dbReference type="InterPro" id="IPR012951">
    <property type="entry name" value="BBE"/>
</dbReference>
<evidence type="ECO:0000256" key="5">
    <source>
        <dbReference type="ARBA" id="ARBA00023002"/>
    </source>
</evidence>
<comment type="caution">
    <text evidence="7">The sequence shown here is derived from an EMBL/GenBank/DDBJ whole genome shotgun (WGS) entry which is preliminary data.</text>
</comment>
<keyword evidence="5" id="KW-0560">Oxidoreductase</keyword>
<comment type="cofactor">
    <cofactor evidence="1">
        <name>FAD</name>
        <dbReference type="ChEBI" id="CHEBI:57692"/>
    </cofactor>
</comment>
<dbReference type="Gene3D" id="3.30.465.10">
    <property type="match status" value="1"/>
</dbReference>
<evidence type="ECO:0000313" key="7">
    <source>
        <dbReference type="EMBL" id="KAK7531678.1"/>
    </source>
</evidence>
<evidence type="ECO:0000313" key="8">
    <source>
        <dbReference type="Proteomes" id="UP001360953"/>
    </source>
</evidence>
<evidence type="ECO:0000256" key="1">
    <source>
        <dbReference type="ARBA" id="ARBA00001974"/>
    </source>
</evidence>
<proteinExistence type="inferred from homology"/>
<dbReference type="RefSeq" id="XP_066651502.1">
    <property type="nucleotide sequence ID" value="XM_066803832.1"/>
</dbReference>
<feature type="domain" description="FAD-binding PCMH-type" evidence="6">
    <location>
        <begin position="51"/>
        <end position="222"/>
    </location>
</feature>
<keyword evidence="3" id="KW-0285">Flavoprotein</keyword>
<evidence type="ECO:0000256" key="4">
    <source>
        <dbReference type="ARBA" id="ARBA00022827"/>
    </source>
</evidence>
<dbReference type="SUPFAM" id="SSF55103">
    <property type="entry name" value="FAD-linked oxidases, C-terminal domain"/>
    <property type="match status" value="1"/>
</dbReference>
<name>A0ABR1LAL8_9PEZI</name>
<dbReference type="SUPFAM" id="SSF56176">
    <property type="entry name" value="FAD-binding/transporter-associated domain-like"/>
    <property type="match status" value="1"/>
</dbReference>
<dbReference type="Pfam" id="PF01565">
    <property type="entry name" value="FAD_binding_4"/>
    <property type="match status" value="1"/>
</dbReference>